<evidence type="ECO:0008006" key="2">
    <source>
        <dbReference type="Google" id="ProtNLM"/>
    </source>
</evidence>
<accession>A0A164TT88</accession>
<organism evidence="1">
    <name type="scientific">Daucus carota subsp. sativus</name>
    <name type="common">Carrot</name>
    <dbReference type="NCBI Taxonomy" id="79200"/>
    <lineage>
        <taxon>Eukaryota</taxon>
        <taxon>Viridiplantae</taxon>
        <taxon>Streptophyta</taxon>
        <taxon>Embryophyta</taxon>
        <taxon>Tracheophyta</taxon>
        <taxon>Spermatophyta</taxon>
        <taxon>Magnoliopsida</taxon>
        <taxon>eudicotyledons</taxon>
        <taxon>Gunneridae</taxon>
        <taxon>Pentapetalae</taxon>
        <taxon>asterids</taxon>
        <taxon>campanulids</taxon>
        <taxon>Apiales</taxon>
        <taxon>Apiaceae</taxon>
        <taxon>Apioideae</taxon>
        <taxon>Scandiceae</taxon>
        <taxon>Daucinae</taxon>
        <taxon>Daucus</taxon>
        <taxon>Daucus sect. Daucus</taxon>
    </lineage>
</organism>
<proteinExistence type="predicted"/>
<comment type="caution">
    <text evidence="1">The sequence shown here is derived from an EMBL/GenBank/DDBJ whole genome shotgun (WGS) entry which is preliminary data.</text>
</comment>
<dbReference type="InterPro" id="IPR022244">
    <property type="entry name" value="DUF3769"/>
</dbReference>
<reference evidence="1" key="1">
    <citation type="journal article" date="2016" name="Nat. Genet.">
        <title>A high-quality carrot genome assembly provides new insights into carotenoid accumulation and asterid genome evolution.</title>
        <authorList>
            <person name="Iorizzo M."/>
            <person name="Ellison S."/>
            <person name="Senalik D."/>
            <person name="Zeng P."/>
            <person name="Satapoomin P."/>
            <person name="Huang J."/>
            <person name="Bowman M."/>
            <person name="Iovene M."/>
            <person name="Sanseverino W."/>
            <person name="Cavagnaro P."/>
            <person name="Yildiz M."/>
            <person name="Macko-Podgorni A."/>
            <person name="Moranska E."/>
            <person name="Grzebelus E."/>
            <person name="Grzebelus D."/>
            <person name="Ashrafi H."/>
            <person name="Zheng Z."/>
            <person name="Cheng S."/>
            <person name="Spooner D."/>
            <person name="Van Deynze A."/>
            <person name="Simon P."/>
        </authorList>
    </citation>
    <scope>NUCLEOTIDE SEQUENCE [LARGE SCALE GENOMIC DNA]</scope>
    <source>
        <tissue evidence="1">Leaf</tissue>
    </source>
</reference>
<dbReference type="InterPro" id="IPR044160">
    <property type="entry name" value="TGD4-like"/>
</dbReference>
<dbReference type="PANTHER" id="PTHR34954">
    <property type="entry name" value="EXPRESSED PROTEIN"/>
    <property type="match status" value="1"/>
</dbReference>
<dbReference type="GO" id="GO:0070300">
    <property type="term" value="F:phosphatidic acid binding"/>
    <property type="evidence" value="ECO:0007669"/>
    <property type="project" value="InterPro"/>
</dbReference>
<evidence type="ECO:0000313" key="1">
    <source>
        <dbReference type="EMBL" id="KZM87924.1"/>
    </source>
</evidence>
<name>A0A164TT88_DAUCS</name>
<dbReference type="GO" id="GO:1990052">
    <property type="term" value="P:ER to chloroplast lipid transport"/>
    <property type="evidence" value="ECO:0007669"/>
    <property type="project" value="InterPro"/>
</dbReference>
<dbReference type="EMBL" id="LNRQ01000007">
    <property type="protein sequence ID" value="KZM87924.1"/>
    <property type="molecule type" value="Genomic_DNA"/>
</dbReference>
<dbReference type="OMA" id="KRGPHIE"/>
<dbReference type="GO" id="GO:0034196">
    <property type="term" value="P:acylglycerol transport"/>
    <property type="evidence" value="ECO:0007669"/>
    <property type="project" value="InterPro"/>
</dbReference>
<dbReference type="Pfam" id="PF12600">
    <property type="entry name" value="DUF3769"/>
    <property type="match status" value="1"/>
</dbReference>
<dbReference type="STRING" id="79200.A0A164TT88"/>
<protein>
    <recommendedName>
        <fullName evidence="2">Protein TRIGALACTOSYLDIACYLGLYCEROL 4, chloroplastic</fullName>
    </recommendedName>
</protein>
<dbReference type="Gramene" id="KZM87924">
    <property type="protein sequence ID" value="KZM87924"/>
    <property type="gene ID" value="DCAR_025025"/>
</dbReference>
<dbReference type="AlphaFoldDB" id="A0A164TT88"/>
<gene>
    <name evidence="1" type="ORF">DCAR_025025</name>
</gene>
<sequence>MAYLRTAMDSEYWDLNIATPQSLHGSARAVPGESMPLDGTRASRALRIQQLSFLRNGFPLGIIPAYSPPLNKDLGHFSLQSLLFKTVSSNWWIGLVGQIRPKKLVAAIDRDGSESEAYKDIPKRLLDKSLYSIALCSQLAVTPRTSVFLSTEGQGEKKKRSTKAMLFHKASTLPNHDITLEAAWPELFVDQKGNYWDVPESISLDCASVVSESGLRYRLGLHNNRGKPLAENLLDDEAPPALMPGLAAKAAFSYEKSRDIWRAREKKEDCIVKTKRGELWRPAYDVRLKEPHLAVSGIIGGTCSALFARGKSSASVESSEDGSSTSLDAKRATSLNSDLFGSVCCTFQLGKFRKAFGDLSRIDARLNISSASALARASNIFGKATGNKVENSLSSPRLNLILQQQILGPLVFRVDSKFSLESSSHRKIDPRLEDTIYSLNYSLRLLSSGKVVAWYSPKRKEGMVELRLFEF</sequence>
<dbReference type="PANTHER" id="PTHR34954:SF3">
    <property type="entry name" value="EXPRESSED PROTEIN"/>
    <property type="match status" value="1"/>
</dbReference>
<dbReference type="GO" id="GO:0009941">
    <property type="term" value="C:chloroplast envelope"/>
    <property type="evidence" value="ECO:0007669"/>
    <property type="project" value="TreeGrafter"/>
</dbReference>